<gene>
    <name evidence="1" type="ORF">LTRI10_LOCUS22679</name>
</gene>
<organism evidence="1 2">
    <name type="scientific">Linum trigynum</name>
    <dbReference type="NCBI Taxonomy" id="586398"/>
    <lineage>
        <taxon>Eukaryota</taxon>
        <taxon>Viridiplantae</taxon>
        <taxon>Streptophyta</taxon>
        <taxon>Embryophyta</taxon>
        <taxon>Tracheophyta</taxon>
        <taxon>Spermatophyta</taxon>
        <taxon>Magnoliopsida</taxon>
        <taxon>eudicotyledons</taxon>
        <taxon>Gunneridae</taxon>
        <taxon>Pentapetalae</taxon>
        <taxon>rosids</taxon>
        <taxon>fabids</taxon>
        <taxon>Malpighiales</taxon>
        <taxon>Linaceae</taxon>
        <taxon>Linum</taxon>
    </lineage>
</organism>
<dbReference type="Proteomes" id="UP001497516">
    <property type="component" value="Chromosome 4"/>
</dbReference>
<name>A0AAV2E6J6_9ROSI</name>
<protein>
    <submittedName>
        <fullName evidence="1">Uncharacterized protein</fullName>
    </submittedName>
</protein>
<sequence>MWYSEVSSGLLFSRWPKKRGRKRFRRCVDVVFGFRGVSRRLRSFTEKCSFSTIFPHHTISREEMLAIGIKYLWSLWCLGGVDA</sequence>
<evidence type="ECO:0000313" key="2">
    <source>
        <dbReference type="Proteomes" id="UP001497516"/>
    </source>
</evidence>
<dbReference type="EMBL" id="OZ034817">
    <property type="protein sequence ID" value="CAL1381293.1"/>
    <property type="molecule type" value="Genomic_DNA"/>
</dbReference>
<reference evidence="1 2" key="1">
    <citation type="submission" date="2024-04" db="EMBL/GenBank/DDBJ databases">
        <authorList>
            <person name="Fracassetti M."/>
        </authorList>
    </citation>
    <scope>NUCLEOTIDE SEQUENCE [LARGE SCALE GENOMIC DNA]</scope>
</reference>
<proteinExistence type="predicted"/>
<evidence type="ECO:0000313" key="1">
    <source>
        <dbReference type="EMBL" id="CAL1381293.1"/>
    </source>
</evidence>
<dbReference type="AlphaFoldDB" id="A0AAV2E6J6"/>
<accession>A0AAV2E6J6</accession>
<keyword evidence="2" id="KW-1185">Reference proteome</keyword>